<dbReference type="PANTHER" id="PTHR11929">
    <property type="entry name" value="ALPHA- 1,3 -FUCOSYLTRANSFERASE"/>
    <property type="match status" value="1"/>
</dbReference>
<keyword evidence="3 5" id="KW-0328">Glycosyltransferase</keyword>
<dbReference type="GO" id="GO:0032580">
    <property type="term" value="C:Golgi cisterna membrane"/>
    <property type="evidence" value="ECO:0007669"/>
    <property type="project" value="UniProtKB-SubCell"/>
</dbReference>
<dbReference type="InterPro" id="IPR001503">
    <property type="entry name" value="Glyco_trans_10"/>
</dbReference>
<dbReference type="OMA" id="YAECRIC"/>
<accession>A0A5A8C8T6</accession>
<evidence type="ECO:0000259" key="6">
    <source>
        <dbReference type="Pfam" id="PF00852"/>
    </source>
</evidence>
<organism evidence="7 8">
    <name type="scientific">Cafeteria roenbergensis</name>
    <name type="common">Marine flagellate</name>
    <dbReference type="NCBI Taxonomy" id="33653"/>
    <lineage>
        <taxon>Eukaryota</taxon>
        <taxon>Sar</taxon>
        <taxon>Stramenopiles</taxon>
        <taxon>Bigyra</taxon>
        <taxon>Opalozoa</taxon>
        <taxon>Bicosoecida</taxon>
        <taxon>Cafeteriaceae</taxon>
        <taxon>Cafeteria</taxon>
    </lineage>
</organism>
<dbReference type="Gene3D" id="3.40.50.11660">
    <property type="entry name" value="Glycosyl transferase family 10, C-terminal domain"/>
    <property type="match status" value="1"/>
</dbReference>
<dbReference type="InterPro" id="IPR038577">
    <property type="entry name" value="GT10-like_C_sf"/>
</dbReference>
<keyword evidence="8" id="KW-1185">Reference proteome</keyword>
<dbReference type="UniPathway" id="UPA00378"/>
<name>A0A5A8C8T6_CAFRO</name>
<evidence type="ECO:0000256" key="4">
    <source>
        <dbReference type="ARBA" id="ARBA00022679"/>
    </source>
</evidence>
<dbReference type="EC" id="2.4.1.-" evidence="5"/>
<dbReference type="EMBL" id="VLTN01000042">
    <property type="protein sequence ID" value="KAA0149492.1"/>
    <property type="molecule type" value="Genomic_DNA"/>
</dbReference>
<keyword evidence="4 5" id="KW-0808">Transferase</keyword>
<comment type="pathway">
    <text evidence="1">Protein modification; protein glycosylation.</text>
</comment>
<dbReference type="AlphaFoldDB" id="A0A5A8C8T6"/>
<evidence type="ECO:0000256" key="5">
    <source>
        <dbReference type="RuleBase" id="RU003832"/>
    </source>
</evidence>
<dbReference type="Proteomes" id="UP000323011">
    <property type="component" value="Unassembled WGS sequence"/>
</dbReference>
<evidence type="ECO:0000313" key="8">
    <source>
        <dbReference type="Proteomes" id="UP000323011"/>
    </source>
</evidence>
<dbReference type="GO" id="GO:0008417">
    <property type="term" value="F:fucosyltransferase activity"/>
    <property type="evidence" value="ECO:0007669"/>
    <property type="project" value="InterPro"/>
</dbReference>
<gene>
    <name evidence="7" type="ORF">FNF29_05878</name>
</gene>
<comment type="similarity">
    <text evidence="2 5">Belongs to the glycosyltransferase 10 family.</text>
</comment>
<dbReference type="InterPro" id="IPR055270">
    <property type="entry name" value="Glyco_tran_10_C"/>
</dbReference>
<evidence type="ECO:0000256" key="3">
    <source>
        <dbReference type="ARBA" id="ARBA00022676"/>
    </source>
</evidence>
<keyword evidence="5" id="KW-0472">Membrane</keyword>
<sequence length="374" mass="40115">MINTGVWPGWGGDDSAHARLLWAADGVEVNKPCDYPCKFVHGDPAVYHDADAVVVETVNHPKFGHDGKPMPWPVGNQQTHTPLVGAFGLEPVEAYPRYQPTSPEMAAHASFSMSYLPTSTLPVSLMCPWGLPPASPAAAAVFGELAASYLHPVSAQSVPSNGAIAFFSDRGISSDTWSLLQRLAQVAGAKLHTFVGPGGLRKQAVPADIPNALAHLPDRLRLIKRYRAVLVAQSSKTPDWLEPEVSHALVAGAVPVVWGPPNLADLMPSRHAALDATKFGNDVDSLWAAIQRIVSDDAEFDGWQMWRSEAALAAAAVAPTAHEQSLRRATLETRLPPNSAATDFARFGRNLVDTCAHYAECRICKHVHSTLASA</sequence>
<reference evidence="7 8" key="1">
    <citation type="submission" date="2019-07" db="EMBL/GenBank/DDBJ databases">
        <title>Genomes of Cafeteria roenbergensis.</title>
        <authorList>
            <person name="Fischer M.G."/>
            <person name="Hackl T."/>
            <person name="Roman M."/>
        </authorList>
    </citation>
    <scope>NUCLEOTIDE SEQUENCE [LARGE SCALE GENOMIC DNA]</scope>
    <source>
        <strain evidence="7 8">BVI</strain>
    </source>
</reference>
<evidence type="ECO:0000313" key="7">
    <source>
        <dbReference type="EMBL" id="KAA0149492.1"/>
    </source>
</evidence>
<keyword evidence="5" id="KW-0812">Transmembrane</keyword>
<dbReference type="SUPFAM" id="SSF53756">
    <property type="entry name" value="UDP-Glycosyltransferase/glycogen phosphorylase"/>
    <property type="match status" value="1"/>
</dbReference>
<evidence type="ECO:0000256" key="1">
    <source>
        <dbReference type="ARBA" id="ARBA00004922"/>
    </source>
</evidence>
<feature type="domain" description="Fucosyltransferase C-terminal" evidence="6">
    <location>
        <begin position="220"/>
        <end position="315"/>
    </location>
</feature>
<evidence type="ECO:0000256" key="2">
    <source>
        <dbReference type="ARBA" id="ARBA00008919"/>
    </source>
</evidence>
<comment type="subcellular location">
    <subcellularLocation>
        <location evidence="5">Golgi apparatus</location>
        <location evidence="5">Golgi stack membrane</location>
        <topology evidence="5">Single-pass type II membrane protein</topology>
    </subcellularLocation>
</comment>
<protein>
    <recommendedName>
        <fullName evidence="5">Fucosyltransferase</fullName>
        <ecNumber evidence="5">2.4.1.-</ecNumber>
    </recommendedName>
</protein>
<dbReference type="PANTHER" id="PTHR11929:SF194">
    <property type="entry name" value="ALPHA-(1,3)-FUCOSYLTRANSFERASE 10"/>
    <property type="match status" value="1"/>
</dbReference>
<proteinExistence type="inferred from homology"/>
<dbReference type="Pfam" id="PF00852">
    <property type="entry name" value="Glyco_transf_10"/>
    <property type="match status" value="1"/>
</dbReference>
<keyword evidence="5" id="KW-0333">Golgi apparatus</keyword>
<comment type="caution">
    <text evidence="7">The sequence shown here is derived from an EMBL/GenBank/DDBJ whole genome shotgun (WGS) entry which is preliminary data.</text>
</comment>